<gene>
    <name evidence="1" type="primary">fas2_27</name>
    <name evidence="1" type="ORF">H4S07_006370</name>
</gene>
<name>A0ACC1KVS9_9FUNG</name>
<sequence length="373" mass="41025">IVQTNPKELTVYFGSKTGEKLQRNYMSLVRKCSGDMSKYVPLFPEITLDSTSYTYRAPTGLLNSTQFTQVALVTFAMAAVADMRANSLVQRGAIFAGHSLGEYAALMSISSICTIECILDLTFYRGLLMQSAVERDAQGCSQYGMVAVDPSRLGHGASDSVLALAINAICGRSSGLLEVVNYNVRGSQYVVAGTLHQLAVLRLILDDIARQDTPTDDDWQTHISLIVNDVLASPVDSQPVRGRATIPLSGIDVPFHSSQLFPGIDEFRSLLQEKFRPEDIDYSVLHHRYIPNFTAVPFEVSREYFNLVHSITESPVAASVLDAWSESALDNAEDVAGLAMTLLIELLAYQFALPVQWIDTQDVLFGKLGVRRM</sequence>
<proteinExistence type="predicted"/>
<reference evidence="1" key="1">
    <citation type="submission" date="2022-07" db="EMBL/GenBank/DDBJ databases">
        <title>Phylogenomic reconstructions and comparative analyses of Kickxellomycotina fungi.</title>
        <authorList>
            <person name="Reynolds N.K."/>
            <person name="Stajich J.E."/>
            <person name="Barry K."/>
            <person name="Grigoriev I.V."/>
            <person name="Crous P."/>
            <person name="Smith M.E."/>
        </authorList>
    </citation>
    <scope>NUCLEOTIDE SEQUENCE</scope>
    <source>
        <strain evidence="1">CBS 102833</strain>
    </source>
</reference>
<feature type="non-terminal residue" evidence="1">
    <location>
        <position position="1"/>
    </location>
</feature>
<dbReference type="EMBL" id="JANBUP010003729">
    <property type="protein sequence ID" value="KAJ2795881.1"/>
    <property type="molecule type" value="Genomic_DNA"/>
</dbReference>
<accession>A0ACC1KVS9</accession>
<evidence type="ECO:0000313" key="2">
    <source>
        <dbReference type="Proteomes" id="UP001140096"/>
    </source>
</evidence>
<evidence type="ECO:0000313" key="1">
    <source>
        <dbReference type="EMBL" id="KAJ2795881.1"/>
    </source>
</evidence>
<protein>
    <submittedName>
        <fullName evidence="1">Fatty acid synthase alpha subunit Lsd1</fullName>
        <ecNumber evidence="1">2.3.1.86</ecNumber>
    </submittedName>
</protein>
<keyword evidence="2" id="KW-1185">Reference proteome</keyword>
<keyword evidence="1" id="KW-0808">Transferase</keyword>
<feature type="non-terminal residue" evidence="1">
    <location>
        <position position="373"/>
    </location>
</feature>
<comment type="caution">
    <text evidence="1">The sequence shown here is derived from an EMBL/GenBank/DDBJ whole genome shotgun (WGS) entry which is preliminary data.</text>
</comment>
<dbReference type="Proteomes" id="UP001140096">
    <property type="component" value="Unassembled WGS sequence"/>
</dbReference>
<keyword evidence="1" id="KW-0012">Acyltransferase</keyword>
<dbReference type="EC" id="2.3.1.86" evidence="1"/>
<organism evidence="1 2">
    <name type="scientific">Coemansia furcata</name>
    <dbReference type="NCBI Taxonomy" id="417177"/>
    <lineage>
        <taxon>Eukaryota</taxon>
        <taxon>Fungi</taxon>
        <taxon>Fungi incertae sedis</taxon>
        <taxon>Zoopagomycota</taxon>
        <taxon>Kickxellomycotina</taxon>
        <taxon>Kickxellomycetes</taxon>
        <taxon>Kickxellales</taxon>
        <taxon>Kickxellaceae</taxon>
        <taxon>Coemansia</taxon>
    </lineage>
</organism>